<feature type="compositionally biased region" description="Low complexity" evidence="1">
    <location>
        <begin position="167"/>
        <end position="192"/>
    </location>
</feature>
<evidence type="ECO:0000313" key="3">
    <source>
        <dbReference type="EMBL" id="MDF3291986.1"/>
    </source>
</evidence>
<comment type="caution">
    <text evidence="3">The sequence shown here is derived from an EMBL/GenBank/DDBJ whole genome shotgun (WGS) entry which is preliminary data.</text>
</comment>
<gene>
    <name evidence="3" type="ORF">P3G67_22705</name>
</gene>
<feature type="region of interest" description="Disordered" evidence="1">
    <location>
        <begin position="355"/>
        <end position="387"/>
    </location>
</feature>
<organism evidence="3 4">
    <name type="scientific">Streptomyces silvisoli</name>
    <dbReference type="NCBI Taxonomy" id="3034235"/>
    <lineage>
        <taxon>Bacteria</taxon>
        <taxon>Bacillati</taxon>
        <taxon>Actinomycetota</taxon>
        <taxon>Actinomycetes</taxon>
        <taxon>Kitasatosporales</taxon>
        <taxon>Streptomycetaceae</taxon>
        <taxon>Streptomyces</taxon>
    </lineage>
</organism>
<sequence length="702" mass="68936">MSRETDSSSSGPQGRGGAAYPSGTPPYGTRQYPSPRPQEEPRVGGVPGTPAAAAGGQETPEPAPAEPKTETTLTTRIRINIPGSRPIPPVVVRTPVSEGAEGESGQDDSASASASASGRGSARANWAPQGASSPADGAAAPRGTEAAQTGTGGADKGGAGASDWFAPRKPVAPAAQPAARQKPATPPGASAPGAGGPGSGQPNIPYLDDSPGAPGSSASGDPLFPGAGPAASGLPSGSGDPLFPGAAPSASGPGDPVFPGAGSPASSPEPFGGRLGGDGGAGEQGPLGGPPPGGVPFPGFPSAGGTPDIPEVPSGPTTGPVTGGMYMPSAAAEARDGAASDGLADHVSGDTLVSGIPAVTAPVPPAAPKPPAGSDGGGKSKPSAKAARKGRSKVALAGIAVLAVVGVAYAAGLLMDHADVPTGTTVLGVDIGGKTRDEAVKALDAAVGDRGTAPITVHIGNQDKQLKPELAGLSIDTRGSVSQVAHRDYNPISVIGSLFGGKHVVAPTVDVDQEKLRSQLQTLSPSTGGSDGMVKFVDGKPVGVPGTPYQAVDADASVQKITAAYTQRAETGKNDPIDLAVTTHQPQVTQAQLNEAIKNIGDPAMSGKITVTAGTHSVLFSPQKSLSKILTIVPAPGNGKMTLHIDLAVLRELYGNAFDGVLLERGIGTKTPVTPQDVASAMLPALAKTAPEKTAVIQNVAN</sequence>
<name>A0ABT5ZQJ3_9ACTN</name>
<protein>
    <recommendedName>
        <fullName evidence="5">Peptidoglycan binding domain-containing protein</fullName>
    </recommendedName>
</protein>
<keyword evidence="2" id="KW-0472">Membrane</keyword>
<dbReference type="EMBL" id="JARJBC010000015">
    <property type="protein sequence ID" value="MDF3291986.1"/>
    <property type="molecule type" value="Genomic_DNA"/>
</dbReference>
<evidence type="ECO:0000256" key="2">
    <source>
        <dbReference type="SAM" id="Phobius"/>
    </source>
</evidence>
<feature type="compositionally biased region" description="Low complexity" evidence="1">
    <location>
        <begin position="109"/>
        <end position="149"/>
    </location>
</feature>
<keyword evidence="2" id="KW-0812">Transmembrane</keyword>
<feature type="compositionally biased region" description="Low complexity" evidence="1">
    <location>
        <begin position="48"/>
        <end position="60"/>
    </location>
</feature>
<feature type="compositionally biased region" description="Gly residues" evidence="1">
    <location>
        <begin position="150"/>
        <end position="160"/>
    </location>
</feature>
<accession>A0ABT5ZQJ3</accession>
<dbReference type="RefSeq" id="WP_276095112.1">
    <property type="nucleotide sequence ID" value="NZ_JARJBC010000015.1"/>
</dbReference>
<feature type="region of interest" description="Disordered" evidence="1">
    <location>
        <begin position="1"/>
        <end position="327"/>
    </location>
</feature>
<evidence type="ECO:0000256" key="1">
    <source>
        <dbReference type="SAM" id="MobiDB-lite"/>
    </source>
</evidence>
<feature type="compositionally biased region" description="Low complexity" evidence="1">
    <location>
        <begin position="300"/>
        <end position="327"/>
    </location>
</feature>
<feature type="compositionally biased region" description="Pro residues" evidence="1">
    <location>
        <begin position="362"/>
        <end position="371"/>
    </location>
</feature>
<evidence type="ECO:0000313" key="4">
    <source>
        <dbReference type="Proteomes" id="UP001216579"/>
    </source>
</evidence>
<keyword evidence="2" id="KW-1133">Transmembrane helix</keyword>
<feature type="compositionally biased region" description="Low complexity" evidence="1">
    <location>
        <begin position="258"/>
        <end position="272"/>
    </location>
</feature>
<feature type="transmembrane region" description="Helical" evidence="2">
    <location>
        <begin position="394"/>
        <end position="415"/>
    </location>
</feature>
<reference evidence="3 4" key="1">
    <citation type="submission" date="2023-03" db="EMBL/GenBank/DDBJ databases">
        <title>Draft genome sequence of Streptomyces sp. RB6PN23 isolated from peat swamp forest in Thailand.</title>
        <authorList>
            <person name="Klaysubun C."/>
            <person name="Duangmal K."/>
        </authorList>
    </citation>
    <scope>NUCLEOTIDE SEQUENCE [LARGE SCALE GENOMIC DNA]</scope>
    <source>
        <strain evidence="3 4">RB6PN23</strain>
    </source>
</reference>
<feature type="compositionally biased region" description="Low complexity" evidence="1">
    <location>
        <begin position="208"/>
        <end position="245"/>
    </location>
</feature>
<feature type="compositionally biased region" description="Pro residues" evidence="1">
    <location>
        <begin position="288"/>
        <end position="299"/>
    </location>
</feature>
<feature type="compositionally biased region" description="Gly residues" evidence="1">
    <location>
        <begin position="273"/>
        <end position="287"/>
    </location>
</feature>
<proteinExistence type="predicted"/>
<keyword evidence="4" id="KW-1185">Reference proteome</keyword>
<dbReference type="Proteomes" id="UP001216579">
    <property type="component" value="Unassembled WGS sequence"/>
</dbReference>
<evidence type="ECO:0008006" key="5">
    <source>
        <dbReference type="Google" id="ProtNLM"/>
    </source>
</evidence>